<dbReference type="InterPro" id="IPR003817">
    <property type="entry name" value="PS_Dcarbxylase"/>
</dbReference>
<dbReference type="AlphaFoldDB" id="A0A8H5P3Q5"/>
<dbReference type="PANTHER" id="PTHR10067:SF9">
    <property type="entry name" value="PHOSPHATIDYLSERINE DECARBOXYLASE FAMILY PROTEIN (AFU_ORTHOLOGUE AFUA_7G01730)"/>
    <property type="match status" value="1"/>
</dbReference>
<dbReference type="InterPro" id="IPR022237">
    <property type="entry name" value="PsiD-like"/>
</dbReference>
<evidence type="ECO:0000256" key="1">
    <source>
        <dbReference type="ARBA" id="ARBA00022793"/>
    </source>
</evidence>
<name>A0A8H5P3Q5_GIBSU</name>
<dbReference type="PANTHER" id="PTHR10067">
    <property type="entry name" value="PHOSPHATIDYLSERINE DECARBOXYLASE"/>
    <property type="match status" value="1"/>
</dbReference>
<comment type="caution">
    <text evidence="4">The sequence shown here is derived from an EMBL/GenBank/DDBJ whole genome shotgun (WGS) entry which is preliminary data.</text>
</comment>
<keyword evidence="2" id="KW-0456">Lyase</keyword>
<dbReference type="Pfam" id="PF02666">
    <property type="entry name" value="PS_Dcarbxylase"/>
    <property type="match status" value="1"/>
</dbReference>
<evidence type="ECO:0000259" key="3">
    <source>
        <dbReference type="Pfam" id="PF12588"/>
    </source>
</evidence>
<dbReference type="GO" id="GO:0005739">
    <property type="term" value="C:mitochondrion"/>
    <property type="evidence" value="ECO:0007669"/>
    <property type="project" value="TreeGrafter"/>
</dbReference>
<dbReference type="RefSeq" id="XP_036532588.1">
    <property type="nucleotide sequence ID" value="XM_036676669.1"/>
</dbReference>
<dbReference type="GO" id="GO:0006646">
    <property type="term" value="P:phosphatidylethanolamine biosynthetic process"/>
    <property type="evidence" value="ECO:0007669"/>
    <property type="project" value="TreeGrafter"/>
</dbReference>
<dbReference type="OrthoDB" id="5973539at2759"/>
<proteinExistence type="predicted"/>
<evidence type="ECO:0000313" key="4">
    <source>
        <dbReference type="EMBL" id="KAF5587003.1"/>
    </source>
</evidence>
<keyword evidence="5" id="KW-1185">Reference proteome</keyword>
<evidence type="ECO:0000256" key="2">
    <source>
        <dbReference type="ARBA" id="ARBA00023239"/>
    </source>
</evidence>
<evidence type="ECO:0000313" key="5">
    <source>
        <dbReference type="Proteomes" id="UP000547976"/>
    </source>
</evidence>
<gene>
    <name evidence="4" type="ORF">FSUBG_11933</name>
</gene>
<dbReference type="Pfam" id="PF12588">
    <property type="entry name" value="PSDC"/>
    <property type="match status" value="1"/>
</dbReference>
<dbReference type="GO" id="GO:0004609">
    <property type="term" value="F:phosphatidylserine decarboxylase activity"/>
    <property type="evidence" value="ECO:0007669"/>
    <property type="project" value="InterPro"/>
</dbReference>
<keyword evidence="1" id="KW-0210">Decarboxylase</keyword>
<dbReference type="EMBL" id="JAAOAV010000241">
    <property type="protein sequence ID" value="KAF5587003.1"/>
    <property type="molecule type" value="Genomic_DNA"/>
</dbReference>
<feature type="domain" description="L-tryptophan decarboxylase PsiD-like" evidence="3">
    <location>
        <begin position="51"/>
        <end position="189"/>
    </location>
</feature>
<reference evidence="4 5" key="1">
    <citation type="submission" date="2020-05" db="EMBL/GenBank/DDBJ databases">
        <title>Identification and distribution of gene clusters putatively required for synthesis of sphingolipid metabolism inhibitors in phylogenetically diverse species of the filamentous fungus Fusarium.</title>
        <authorList>
            <person name="Kim H.-S."/>
            <person name="Busman M."/>
            <person name="Brown D.W."/>
            <person name="Divon H."/>
            <person name="Uhlig S."/>
            <person name="Proctor R.H."/>
        </authorList>
    </citation>
    <scope>NUCLEOTIDE SEQUENCE [LARGE SCALE GENOMIC DNA]</scope>
    <source>
        <strain evidence="4 5">NRRL 66333</strain>
    </source>
</reference>
<dbReference type="GeneID" id="59311387"/>
<accession>A0A8H5P3Q5</accession>
<dbReference type="Proteomes" id="UP000547976">
    <property type="component" value="Unassembled WGS sequence"/>
</dbReference>
<protein>
    <submittedName>
        <fullName evidence="4">Phosphatidylserine decarboxylase 2</fullName>
    </submittedName>
</protein>
<sequence length="456" mass="50557">MTSVTFTNESFARKLQSQTLGLWLPRDKKTILQWVGQKVEQLATQNLPMNPNVQAFSDYVEGNNTLRSLAQLMFTEVPPDYHNGTDPVGAPQIRDFATFIQVLNTIIVTGPEFFEVDDPDAMGLIGFPINAVLDWPMGTKSGWAFWYLPEVNQKFQPILHDFETFLASSASKVVLKAPNGWLGPKGQAMIVAKANLDGLTRTFTQIFDCPDPSDPIYLGFESWDQFFTRTFMPDLRPVVQPMNTSILNNSCESGPLQYKKNVKATDFFLLKGQPYSLNNMLNSNESYVKQFANGSVYQAFVSALSYHRWNSPVNGKVVDVFNVPGTYYSESPFQGFPNPDANGPNNSQPYISSVATRGIIYIQAEGPIGLMAIVYVGMAEVSSCQFTVTKGQTISKGDQLGMFHFGGSTHCMVFRPGVKLVFNQPPGEPQDDGTWDWSAKKNLPVNGALALVTDEP</sequence>
<organism evidence="4 5">
    <name type="scientific">Gibberella subglutinans</name>
    <name type="common">Fusarium subglutinans</name>
    <dbReference type="NCBI Taxonomy" id="42677"/>
    <lineage>
        <taxon>Eukaryota</taxon>
        <taxon>Fungi</taxon>
        <taxon>Dikarya</taxon>
        <taxon>Ascomycota</taxon>
        <taxon>Pezizomycotina</taxon>
        <taxon>Sordariomycetes</taxon>
        <taxon>Hypocreomycetidae</taxon>
        <taxon>Hypocreales</taxon>
        <taxon>Nectriaceae</taxon>
        <taxon>Fusarium</taxon>
        <taxon>Fusarium fujikuroi species complex</taxon>
    </lineage>
</organism>